<dbReference type="Proteomes" id="UP000438182">
    <property type="component" value="Unassembled WGS sequence"/>
</dbReference>
<dbReference type="SUPFAM" id="SSF51445">
    <property type="entry name" value="(Trans)glycosidases"/>
    <property type="match status" value="1"/>
</dbReference>
<dbReference type="InterPro" id="IPR006047">
    <property type="entry name" value="GH13_cat_dom"/>
</dbReference>
<dbReference type="InterPro" id="IPR014756">
    <property type="entry name" value="Ig_E-set"/>
</dbReference>
<feature type="domain" description="Glycosyl hydrolase family 13 catalytic" evidence="3">
    <location>
        <begin position="134"/>
        <end position="542"/>
    </location>
</feature>
<proteinExistence type="inferred from homology"/>
<dbReference type="CDD" id="cd11326">
    <property type="entry name" value="AmyAc_Glg_debranch"/>
    <property type="match status" value="1"/>
</dbReference>
<evidence type="ECO:0000313" key="5">
    <source>
        <dbReference type="Proteomes" id="UP000438182"/>
    </source>
</evidence>
<dbReference type="PANTHER" id="PTHR43002">
    <property type="entry name" value="GLYCOGEN DEBRANCHING ENZYME"/>
    <property type="match status" value="1"/>
</dbReference>
<dbReference type="InterPro" id="IPR004193">
    <property type="entry name" value="Glyco_hydro_13_N"/>
</dbReference>
<evidence type="ECO:0000256" key="2">
    <source>
        <dbReference type="SAM" id="MobiDB-lite"/>
    </source>
</evidence>
<dbReference type="SMART" id="SM00642">
    <property type="entry name" value="Aamy"/>
    <property type="match status" value="1"/>
</dbReference>
<dbReference type="Gene3D" id="2.60.40.1180">
    <property type="entry name" value="Golgi alpha-mannosidase II"/>
    <property type="match status" value="1"/>
</dbReference>
<name>A0A6I4NW35_9MICO</name>
<dbReference type="Gene3D" id="3.20.20.80">
    <property type="entry name" value="Glycosidases"/>
    <property type="match status" value="1"/>
</dbReference>
<comment type="caution">
    <text evidence="4">The sequence shown here is derived from an EMBL/GenBank/DDBJ whole genome shotgun (WGS) entry which is preliminary data.</text>
</comment>
<dbReference type="AlphaFoldDB" id="A0A6I4NW35"/>
<dbReference type="InterPro" id="IPR017853">
    <property type="entry name" value="GH"/>
</dbReference>
<dbReference type="Gene3D" id="2.60.40.10">
    <property type="entry name" value="Immunoglobulins"/>
    <property type="match status" value="1"/>
</dbReference>
<evidence type="ECO:0000313" key="4">
    <source>
        <dbReference type="EMBL" id="MWB98646.1"/>
    </source>
</evidence>
<reference evidence="4 5" key="1">
    <citation type="submission" date="2019-12" db="EMBL/GenBank/DDBJ databases">
        <authorList>
            <person name="Kim Y.S."/>
        </authorList>
    </citation>
    <scope>NUCLEOTIDE SEQUENCE [LARGE SCALE GENOMIC DNA]</scope>
    <source>
        <strain evidence="4 5">MMS17-SY077</strain>
    </source>
</reference>
<protein>
    <submittedName>
        <fullName evidence="4">Glycogen debranching enzyme</fullName>
    </submittedName>
</protein>
<dbReference type="GO" id="GO:0004553">
    <property type="term" value="F:hydrolase activity, hydrolyzing O-glycosyl compounds"/>
    <property type="evidence" value="ECO:0007669"/>
    <property type="project" value="InterPro"/>
</dbReference>
<dbReference type="SUPFAM" id="SSF81296">
    <property type="entry name" value="E set domains"/>
    <property type="match status" value="1"/>
</dbReference>
<dbReference type="InterPro" id="IPR044505">
    <property type="entry name" value="GlgX_Isoamylase_N_E_set"/>
</dbReference>
<dbReference type="Pfam" id="PF02922">
    <property type="entry name" value="CBM_48"/>
    <property type="match status" value="1"/>
</dbReference>
<keyword evidence="5" id="KW-1185">Reference proteome</keyword>
<comment type="similarity">
    <text evidence="1">Belongs to the glycosyl hydrolase 13 family.</text>
</comment>
<dbReference type="GO" id="GO:0005975">
    <property type="term" value="P:carbohydrate metabolic process"/>
    <property type="evidence" value="ECO:0007669"/>
    <property type="project" value="InterPro"/>
</dbReference>
<dbReference type="InterPro" id="IPR013780">
    <property type="entry name" value="Glyco_hydro_b"/>
</dbReference>
<dbReference type="RefSeq" id="WP_160424161.1">
    <property type="nucleotide sequence ID" value="NZ_WSTA01000032.1"/>
</dbReference>
<evidence type="ECO:0000256" key="1">
    <source>
        <dbReference type="ARBA" id="ARBA00008061"/>
    </source>
</evidence>
<sequence>MIPADSVRSLGVRTTSTGPRLAVWSQHASAMTLVLTDPAEPTRILREVPMRRNLKDIWAVSEDGLVPGAHYALRVDGPRGPGHDFDPTRLLLDPYAKGLVETVDGWRGVVVDGGFDWGGVGKPRVHLDRTVISEVHVKGFSALNPEVPAELRGTYAGLAHESSIRHFQRLGVTTVELLPVQQSTTELWLAKTGKPNYWGYNTLGFFAPHGAYATQAAQAAGADAVLAEFKGMVRLLHEAGLEVVLDVVYNHTAEEGADGPTYSFRGIDNLGYYRHDAHGNYVDTTGCGNSVDFGSTMPVRLVLDSMRYWAEELQIDGFRLDLAAALGRDDHERYTPDHPLLVGMLADPILGDAKLIAEPWDIGPDGWQTGNFPHGFSEWNDRYRDRMRDIWLGDLRRERKTGDPGSGIGRFATRLAGSSNTFSGTRGPLASVNFISAHDGFTMADLTAYDVKHNQANGEHNRDGSNNNNSYNHGVEGPTDDVAIIAARRQSHRNLLGTLLLSAGIPMLGMGDESARSTGGNNNPYCLDDESNWLHWDLEPWQDDLVAITAELLRHRAENPALRPMRFGRFGETTPGASRMDWYNAEGGTMTIDDWNSPRERTLQYLAASTPEFEEFNRILLVVHAHEAEQEVVLPAHSGVTGYTALWSSADERPASGTSALLPGDLVTMAPVSMRLFRAEGVEDDEAPTAPAPTEPTAGD</sequence>
<gene>
    <name evidence="4" type="ORF">GB864_08810</name>
</gene>
<organism evidence="4 5">
    <name type="scientific">Agromyces seonyuensis</name>
    <dbReference type="NCBI Taxonomy" id="2662446"/>
    <lineage>
        <taxon>Bacteria</taxon>
        <taxon>Bacillati</taxon>
        <taxon>Actinomycetota</taxon>
        <taxon>Actinomycetes</taxon>
        <taxon>Micrococcales</taxon>
        <taxon>Microbacteriaceae</taxon>
        <taxon>Agromyces</taxon>
    </lineage>
</organism>
<dbReference type="CDD" id="cd02856">
    <property type="entry name" value="E_set_GDE_Isoamylase_N"/>
    <property type="match status" value="1"/>
</dbReference>
<accession>A0A6I4NW35</accession>
<feature type="region of interest" description="Disordered" evidence="2">
    <location>
        <begin position="680"/>
        <end position="700"/>
    </location>
</feature>
<dbReference type="EMBL" id="WSTA01000032">
    <property type="protein sequence ID" value="MWB98646.1"/>
    <property type="molecule type" value="Genomic_DNA"/>
</dbReference>
<dbReference type="InterPro" id="IPR013783">
    <property type="entry name" value="Ig-like_fold"/>
</dbReference>
<evidence type="ECO:0000259" key="3">
    <source>
        <dbReference type="SMART" id="SM00642"/>
    </source>
</evidence>
<dbReference type="SUPFAM" id="SSF51011">
    <property type="entry name" value="Glycosyl hydrolase domain"/>
    <property type="match status" value="1"/>
</dbReference>